<evidence type="ECO:0000313" key="4">
    <source>
        <dbReference type="Proteomes" id="UP000054359"/>
    </source>
</evidence>
<dbReference type="PROSITE" id="PS50966">
    <property type="entry name" value="ZF_SWIM"/>
    <property type="match status" value="1"/>
</dbReference>
<proteinExistence type="predicted"/>
<dbReference type="GO" id="GO:0008270">
    <property type="term" value="F:zinc ion binding"/>
    <property type="evidence" value="ECO:0007669"/>
    <property type="project" value="UniProtKB-KW"/>
</dbReference>
<name>A0A087V102_STEMI</name>
<evidence type="ECO:0000256" key="1">
    <source>
        <dbReference type="PROSITE-ProRule" id="PRU00325"/>
    </source>
</evidence>
<evidence type="ECO:0000313" key="3">
    <source>
        <dbReference type="EMBL" id="KFM83291.1"/>
    </source>
</evidence>
<dbReference type="EMBL" id="KL816891">
    <property type="protein sequence ID" value="KFM83291.1"/>
    <property type="molecule type" value="Genomic_DNA"/>
</dbReference>
<protein>
    <recommendedName>
        <fullName evidence="2">SWIM-type domain-containing protein</fullName>
    </recommendedName>
</protein>
<gene>
    <name evidence="3" type="ORF">X975_26172</name>
</gene>
<dbReference type="InterPro" id="IPR007527">
    <property type="entry name" value="Znf_SWIM"/>
</dbReference>
<dbReference type="OrthoDB" id="6768265at2759"/>
<dbReference type="STRING" id="407821.A0A087V102"/>
<accession>A0A087V102</accession>
<keyword evidence="4" id="KW-1185">Reference proteome</keyword>
<sequence>MIHNRHKISLNLNLCLVGDVSEEGFKVKSSSCDKEYLIYVNKISCNCHMRCIPCEICIHNVSCNCLDFLIRNVICKHIHLVMRKIKVGQSTFCEPKFDTQSKNSSTECLSVGSTTNVHTVSNIYSPNSSEIHSLIRSAPSSQISKSVELIQKISSQIKQLNPVTQNNAIVKTNRILNDLSTFLNSQLDVSVHKLPSPSCQTVSIKTQRSFFSTKRKPKTRRNTIFKPLANETDLIKSEILNVASEVPDLLHVVSSEDHTYSKK</sequence>
<dbReference type="AlphaFoldDB" id="A0A087V102"/>
<feature type="domain" description="SWIM-type" evidence="2">
    <location>
        <begin position="54"/>
        <end position="86"/>
    </location>
</feature>
<keyword evidence="1" id="KW-0479">Metal-binding</keyword>
<keyword evidence="1" id="KW-0862">Zinc</keyword>
<keyword evidence="1" id="KW-0863">Zinc-finger</keyword>
<reference evidence="3 4" key="1">
    <citation type="submission" date="2013-11" db="EMBL/GenBank/DDBJ databases">
        <title>Genome sequencing of Stegodyphus mimosarum.</title>
        <authorList>
            <person name="Bechsgaard J."/>
        </authorList>
    </citation>
    <scope>NUCLEOTIDE SEQUENCE [LARGE SCALE GENOMIC DNA]</scope>
</reference>
<dbReference type="Proteomes" id="UP000054359">
    <property type="component" value="Unassembled WGS sequence"/>
</dbReference>
<organism evidence="3 4">
    <name type="scientific">Stegodyphus mimosarum</name>
    <name type="common">African social velvet spider</name>
    <dbReference type="NCBI Taxonomy" id="407821"/>
    <lineage>
        <taxon>Eukaryota</taxon>
        <taxon>Metazoa</taxon>
        <taxon>Ecdysozoa</taxon>
        <taxon>Arthropoda</taxon>
        <taxon>Chelicerata</taxon>
        <taxon>Arachnida</taxon>
        <taxon>Araneae</taxon>
        <taxon>Araneomorphae</taxon>
        <taxon>Entelegynae</taxon>
        <taxon>Eresoidea</taxon>
        <taxon>Eresidae</taxon>
        <taxon>Stegodyphus</taxon>
    </lineage>
</organism>
<feature type="non-terminal residue" evidence="3">
    <location>
        <position position="263"/>
    </location>
</feature>
<evidence type="ECO:0000259" key="2">
    <source>
        <dbReference type="PROSITE" id="PS50966"/>
    </source>
</evidence>